<dbReference type="PROSITE" id="PS50883">
    <property type="entry name" value="EAL"/>
    <property type="match status" value="1"/>
</dbReference>
<protein>
    <recommendedName>
        <fullName evidence="1">EAL domain-containing protein</fullName>
    </recommendedName>
</protein>
<proteinExistence type="predicted"/>
<dbReference type="InterPro" id="IPR035919">
    <property type="entry name" value="EAL_sf"/>
</dbReference>
<dbReference type="PANTHER" id="PTHR33121:SF71">
    <property type="entry name" value="OXYGEN SENSOR PROTEIN DOSP"/>
    <property type="match status" value="1"/>
</dbReference>
<dbReference type="SUPFAM" id="SSF141868">
    <property type="entry name" value="EAL domain-like"/>
    <property type="match status" value="1"/>
</dbReference>
<keyword evidence="3" id="KW-1185">Reference proteome</keyword>
<name>A0ABN1LFK6_9ALTE</name>
<dbReference type="InterPro" id="IPR050706">
    <property type="entry name" value="Cyclic-di-GMP_PDE-like"/>
</dbReference>
<sequence length="239" mass="27026">MQIREVTEHFDLDRVVPFFQPIMDISHNSVWRFECLARLVTPCEQTFLPSEFLHLVERQQSVKRLTETIFSRSANYFRDLNAAWNINISQQDMLNPDLLDNLSEALVDYPNPSRVSLELTASVVLENIDKFHAFASRCVELNIGLYIDHFGATPGNINSILNLPINGIKIAGGLITHLMNSQQTFDFVEHLTQAAHAKGIAVVAVHVEDKATLERVKDLGIRYAQGYYFSKPGPDTKPS</sequence>
<reference evidence="2 3" key="1">
    <citation type="journal article" date="2019" name="Int. J. Syst. Evol. Microbiol.">
        <title>The Global Catalogue of Microorganisms (GCM) 10K type strain sequencing project: providing services to taxonomists for standard genome sequencing and annotation.</title>
        <authorList>
            <consortium name="The Broad Institute Genomics Platform"/>
            <consortium name="The Broad Institute Genome Sequencing Center for Infectious Disease"/>
            <person name="Wu L."/>
            <person name="Ma J."/>
        </authorList>
    </citation>
    <scope>NUCLEOTIDE SEQUENCE [LARGE SCALE GENOMIC DNA]</scope>
    <source>
        <strain evidence="2 3">JCM 15896</strain>
    </source>
</reference>
<dbReference type="RefSeq" id="WP_343857330.1">
    <property type="nucleotide sequence ID" value="NZ_BAAAFD010000002.1"/>
</dbReference>
<dbReference type="PANTHER" id="PTHR33121">
    <property type="entry name" value="CYCLIC DI-GMP PHOSPHODIESTERASE PDEF"/>
    <property type="match status" value="1"/>
</dbReference>
<gene>
    <name evidence="2" type="ORF">GCM10009114_10870</name>
</gene>
<accession>A0ABN1LFK6</accession>
<organism evidence="2 3">
    <name type="scientific">Aliiglaciecola litoralis</name>
    <dbReference type="NCBI Taxonomy" id="582857"/>
    <lineage>
        <taxon>Bacteria</taxon>
        <taxon>Pseudomonadati</taxon>
        <taxon>Pseudomonadota</taxon>
        <taxon>Gammaproteobacteria</taxon>
        <taxon>Alteromonadales</taxon>
        <taxon>Alteromonadaceae</taxon>
        <taxon>Aliiglaciecola</taxon>
    </lineage>
</organism>
<dbReference type="Proteomes" id="UP001500359">
    <property type="component" value="Unassembled WGS sequence"/>
</dbReference>
<evidence type="ECO:0000259" key="1">
    <source>
        <dbReference type="PROSITE" id="PS50883"/>
    </source>
</evidence>
<dbReference type="SMART" id="SM00052">
    <property type="entry name" value="EAL"/>
    <property type="match status" value="1"/>
</dbReference>
<dbReference type="Gene3D" id="3.20.20.450">
    <property type="entry name" value="EAL domain"/>
    <property type="match status" value="1"/>
</dbReference>
<evidence type="ECO:0000313" key="2">
    <source>
        <dbReference type="EMBL" id="GAA0854556.1"/>
    </source>
</evidence>
<dbReference type="CDD" id="cd01948">
    <property type="entry name" value="EAL"/>
    <property type="match status" value="1"/>
</dbReference>
<comment type="caution">
    <text evidence="2">The sequence shown here is derived from an EMBL/GenBank/DDBJ whole genome shotgun (WGS) entry which is preliminary data.</text>
</comment>
<dbReference type="InterPro" id="IPR001633">
    <property type="entry name" value="EAL_dom"/>
</dbReference>
<feature type="domain" description="EAL" evidence="1">
    <location>
        <begin position="1"/>
        <end position="239"/>
    </location>
</feature>
<dbReference type="EMBL" id="BAAAFD010000002">
    <property type="protein sequence ID" value="GAA0854556.1"/>
    <property type="molecule type" value="Genomic_DNA"/>
</dbReference>
<dbReference type="Pfam" id="PF00563">
    <property type="entry name" value="EAL"/>
    <property type="match status" value="1"/>
</dbReference>
<evidence type="ECO:0000313" key="3">
    <source>
        <dbReference type="Proteomes" id="UP001500359"/>
    </source>
</evidence>